<evidence type="ECO:0000256" key="1">
    <source>
        <dbReference type="SAM" id="MobiDB-lite"/>
    </source>
</evidence>
<name>A0AAV7PPV4_PLEWA</name>
<reference evidence="2" key="1">
    <citation type="journal article" date="2022" name="bioRxiv">
        <title>Sequencing and chromosome-scale assembly of the giantPleurodeles waltlgenome.</title>
        <authorList>
            <person name="Brown T."/>
            <person name="Elewa A."/>
            <person name="Iarovenko S."/>
            <person name="Subramanian E."/>
            <person name="Araus A.J."/>
            <person name="Petzold A."/>
            <person name="Susuki M."/>
            <person name="Suzuki K.-i.T."/>
            <person name="Hayashi T."/>
            <person name="Toyoda A."/>
            <person name="Oliveira C."/>
            <person name="Osipova E."/>
            <person name="Leigh N.D."/>
            <person name="Simon A."/>
            <person name="Yun M.H."/>
        </authorList>
    </citation>
    <scope>NUCLEOTIDE SEQUENCE</scope>
    <source>
        <strain evidence="2">20211129_DDA</strain>
        <tissue evidence="2">Liver</tissue>
    </source>
</reference>
<organism evidence="2 3">
    <name type="scientific">Pleurodeles waltl</name>
    <name type="common">Iberian ribbed newt</name>
    <dbReference type="NCBI Taxonomy" id="8319"/>
    <lineage>
        <taxon>Eukaryota</taxon>
        <taxon>Metazoa</taxon>
        <taxon>Chordata</taxon>
        <taxon>Craniata</taxon>
        <taxon>Vertebrata</taxon>
        <taxon>Euteleostomi</taxon>
        <taxon>Amphibia</taxon>
        <taxon>Batrachia</taxon>
        <taxon>Caudata</taxon>
        <taxon>Salamandroidea</taxon>
        <taxon>Salamandridae</taxon>
        <taxon>Pleurodelinae</taxon>
        <taxon>Pleurodeles</taxon>
    </lineage>
</organism>
<protein>
    <submittedName>
        <fullName evidence="2">Uncharacterized protein</fullName>
    </submittedName>
</protein>
<dbReference type="Proteomes" id="UP001066276">
    <property type="component" value="Chromosome 7"/>
</dbReference>
<proteinExistence type="predicted"/>
<comment type="caution">
    <text evidence="2">The sequence shown here is derived from an EMBL/GenBank/DDBJ whole genome shotgun (WGS) entry which is preliminary data.</text>
</comment>
<accession>A0AAV7PPV4</accession>
<evidence type="ECO:0000313" key="3">
    <source>
        <dbReference type="Proteomes" id="UP001066276"/>
    </source>
</evidence>
<evidence type="ECO:0000313" key="2">
    <source>
        <dbReference type="EMBL" id="KAJ1130216.1"/>
    </source>
</evidence>
<dbReference type="EMBL" id="JANPWB010000011">
    <property type="protein sequence ID" value="KAJ1130216.1"/>
    <property type="molecule type" value="Genomic_DNA"/>
</dbReference>
<sequence length="111" mass="11968">MRTCAWLFGGQPTGEVLLGRGCDAPSATGEVLGVRPGSDPCEKAQSMLQQKGPPRTGREAHGEPGTRSLMKRGYGSSPTKRALQAPNKWNANNLYAVTREDTPETLWVTAR</sequence>
<feature type="region of interest" description="Disordered" evidence="1">
    <location>
        <begin position="31"/>
        <end position="82"/>
    </location>
</feature>
<dbReference type="AlphaFoldDB" id="A0AAV7PPV4"/>
<keyword evidence="3" id="KW-1185">Reference proteome</keyword>
<gene>
    <name evidence="2" type="ORF">NDU88_008572</name>
</gene>